<evidence type="ECO:0000313" key="2">
    <source>
        <dbReference type="EMBL" id="TDG18189.1"/>
    </source>
</evidence>
<keyword evidence="3" id="KW-1185">Reference proteome</keyword>
<proteinExistence type="predicted"/>
<name>A0A4R5M088_9BURK</name>
<feature type="region of interest" description="Disordered" evidence="1">
    <location>
        <begin position="176"/>
        <end position="210"/>
    </location>
</feature>
<dbReference type="AlphaFoldDB" id="A0A4R5M088"/>
<comment type="caution">
    <text evidence="2">The sequence shown here is derived from an EMBL/GenBank/DDBJ whole genome shotgun (WGS) entry which is preliminary data.</text>
</comment>
<evidence type="ECO:0000313" key="3">
    <source>
        <dbReference type="Proteomes" id="UP000295722"/>
    </source>
</evidence>
<sequence>MSHALEIDLLPGQACRLYFEWEYFHEYDALPGRRALSNEEKNRQRERDKDLFLTEYYANYDWGPYRWSQPEFEARNLLWLIEQIDLLGDNRPAKSNAELEAVLKNAVSEGWLIPEIEPEYQSGLYAPLAERTSTTPGNDGILASVESFESSRSAPLRRGEPVLSGPYDPSAQEAKLNAARGMSSSTGGAADDSGFDPLGDAQPFEYRPAKLSDDATELAARGLTGTEEAECDAIYDAEMIACSAAAAMYRDPRTYALCKQRAFQNYQACRGYS</sequence>
<accession>A0A4R5M088</accession>
<evidence type="ECO:0000256" key="1">
    <source>
        <dbReference type="SAM" id="MobiDB-lite"/>
    </source>
</evidence>
<dbReference type="OrthoDB" id="9115117at2"/>
<reference evidence="2 3" key="1">
    <citation type="submission" date="2019-03" db="EMBL/GenBank/DDBJ databases">
        <title>Paraburkholderia sp. 4M-K11, isolated from subtropical forest soil.</title>
        <authorList>
            <person name="Gao Z.-H."/>
            <person name="Qiu L.-H."/>
        </authorList>
    </citation>
    <scope>NUCLEOTIDE SEQUENCE [LARGE SCALE GENOMIC DNA]</scope>
    <source>
        <strain evidence="2 3">4M-K11</strain>
    </source>
</reference>
<feature type="compositionally biased region" description="Low complexity" evidence="1">
    <location>
        <begin position="181"/>
        <end position="192"/>
    </location>
</feature>
<dbReference type="EMBL" id="SMRP01000034">
    <property type="protein sequence ID" value="TDG18189.1"/>
    <property type="molecule type" value="Genomic_DNA"/>
</dbReference>
<protein>
    <submittedName>
        <fullName evidence="2">Uncharacterized protein</fullName>
    </submittedName>
</protein>
<gene>
    <name evidence="2" type="ORF">EYW47_35415</name>
</gene>
<dbReference type="Proteomes" id="UP000295722">
    <property type="component" value="Unassembled WGS sequence"/>
</dbReference>
<organism evidence="2 3">
    <name type="scientific">Paraburkholderia silviterrae</name>
    <dbReference type="NCBI Taxonomy" id="2528715"/>
    <lineage>
        <taxon>Bacteria</taxon>
        <taxon>Pseudomonadati</taxon>
        <taxon>Pseudomonadota</taxon>
        <taxon>Betaproteobacteria</taxon>
        <taxon>Burkholderiales</taxon>
        <taxon>Burkholderiaceae</taxon>
        <taxon>Paraburkholderia</taxon>
    </lineage>
</organism>
<dbReference type="RefSeq" id="WP_133199457.1">
    <property type="nucleotide sequence ID" value="NZ_JBHUCW010000013.1"/>
</dbReference>